<protein>
    <submittedName>
        <fullName evidence="3">Uncharacterized protein</fullName>
    </submittedName>
</protein>
<dbReference type="Proteomes" id="UP000434957">
    <property type="component" value="Unassembled WGS sequence"/>
</dbReference>
<dbReference type="EMBL" id="QXFU01000110">
    <property type="protein sequence ID" value="KAE9043893.1"/>
    <property type="molecule type" value="Genomic_DNA"/>
</dbReference>
<dbReference type="Proteomes" id="UP000429607">
    <property type="component" value="Unassembled WGS sequence"/>
</dbReference>
<evidence type="ECO:0000313" key="2">
    <source>
        <dbReference type="EMBL" id="KAE9050291.1"/>
    </source>
</evidence>
<reference evidence="3 5" key="1">
    <citation type="submission" date="2018-08" db="EMBL/GenBank/DDBJ databases">
        <title>Genomic investigation of the strawberry pathogen Phytophthora fragariae indicates pathogenicity is determined by transcriptional variation in three key races.</title>
        <authorList>
            <person name="Adams T.M."/>
            <person name="Armitage A.D."/>
            <person name="Sobczyk M.K."/>
            <person name="Bates H.J."/>
            <person name="Dunwell J.M."/>
            <person name="Nellist C.F."/>
            <person name="Harrison R.J."/>
        </authorList>
    </citation>
    <scope>NUCLEOTIDE SEQUENCE [LARGE SCALE GENOMIC DNA]</scope>
    <source>
        <strain evidence="2 4">SCRP249</strain>
        <strain evidence="1 6">SCRP324</strain>
        <strain evidence="3 5">SCRP333</strain>
    </source>
</reference>
<evidence type="ECO:0000313" key="6">
    <source>
        <dbReference type="Proteomes" id="UP000435112"/>
    </source>
</evidence>
<dbReference type="AlphaFoldDB" id="A0A6A4FZB3"/>
<dbReference type="Proteomes" id="UP000435112">
    <property type="component" value="Unassembled WGS sequence"/>
</dbReference>
<sequence length="155" mass="17009">MQPFEMYYRGTQTGWNLVRASPNCALAAINALFEASGRSALNTDEVWTDFLSKNHFDKKRQYGEGRYTASRHPITDAGAACARPDTCPSGTIFTRAMVKASADSSDFILVSGSTSWTASSADTLAIAWPWKSWSAGSTKASMKVLRFPPQWPRTS</sequence>
<evidence type="ECO:0000313" key="5">
    <source>
        <dbReference type="Proteomes" id="UP000434957"/>
    </source>
</evidence>
<evidence type="ECO:0000313" key="4">
    <source>
        <dbReference type="Proteomes" id="UP000429607"/>
    </source>
</evidence>
<organism evidence="3 5">
    <name type="scientific">Phytophthora rubi</name>
    <dbReference type="NCBI Taxonomy" id="129364"/>
    <lineage>
        <taxon>Eukaryota</taxon>
        <taxon>Sar</taxon>
        <taxon>Stramenopiles</taxon>
        <taxon>Oomycota</taxon>
        <taxon>Peronosporomycetes</taxon>
        <taxon>Peronosporales</taxon>
        <taxon>Peronosporaceae</taxon>
        <taxon>Phytophthora</taxon>
    </lineage>
</organism>
<proteinExistence type="predicted"/>
<evidence type="ECO:0000313" key="1">
    <source>
        <dbReference type="EMBL" id="KAE9043893.1"/>
    </source>
</evidence>
<comment type="caution">
    <text evidence="3">The sequence shown here is derived from an EMBL/GenBank/DDBJ whole genome shotgun (WGS) entry which is preliminary data.</text>
</comment>
<accession>A0A6A4FZB3</accession>
<dbReference type="OrthoDB" id="10332407at2759"/>
<name>A0A6A4FZB3_9STRA</name>
<gene>
    <name evidence="2" type="ORF">PR001_g2531</name>
    <name evidence="1" type="ORF">PR002_g3108</name>
    <name evidence="3" type="ORF">PR003_g3206</name>
</gene>
<evidence type="ECO:0000313" key="3">
    <source>
        <dbReference type="EMBL" id="KAE9354738.1"/>
    </source>
</evidence>
<dbReference type="EMBL" id="QXFT01000109">
    <property type="protein sequence ID" value="KAE9354738.1"/>
    <property type="molecule type" value="Genomic_DNA"/>
</dbReference>
<keyword evidence="5" id="KW-1185">Reference proteome</keyword>
<dbReference type="EMBL" id="QXFV01000087">
    <property type="protein sequence ID" value="KAE9050291.1"/>
    <property type="molecule type" value="Genomic_DNA"/>
</dbReference>